<dbReference type="EMBL" id="LFZN01000026">
    <property type="protein sequence ID" value="KXT03834.1"/>
    <property type="molecule type" value="Genomic_DNA"/>
</dbReference>
<gene>
    <name evidence="2" type="ORF">AC578_8926</name>
</gene>
<dbReference type="OrthoDB" id="336240at2759"/>
<feature type="compositionally biased region" description="Polar residues" evidence="1">
    <location>
        <begin position="166"/>
        <end position="175"/>
    </location>
</feature>
<feature type="compositionally biased region" description="Low complexity" evidence="1">
    <location>
        <begin position="812"/>
        <end position="822"/>
    </location>
</feature>
<feature type="region of interest" description="Disordered" evidence="1">
    <location>
        <begin position="166"/>
        <end position="189"/>
    </location>
</feature>
<feature type="region of interest" description="Disordered" evidence="1">
    <location>
        <begin position="34"/>
        <end position="54"/>
    </location>
</feature>
<dbReference type="AlphaFoldDB" id="A0A139HMY5"/>
<feature type="region of interest" description="Disordered" evidence="1">
    <location>
        <begin position="800"/>
        <end position="829"/>
    </location>
</feature>
<evidence type="ECO:0000313" key="2">
    <source>
        <dbReference type="EMBL" id="KXT03834.1"/>
    </source>
</evidence>
<dbReference type="EMBL" id="LFZN01000026">
    <property type="protein sequence ID" value="KXT03832.1"/>
    <property type="molecule type" value="Genomic_DNA"/>
</dbReference>
<dbReference type="InterPro" id="IPR012677">
    <property type="entry name" value="Nucleotide-bd_a/b_plait_sf"/>
</dbReference>
<dbReference type="Proteomes" id="UP000070133">
    <property type="component" value="Unassembled WGS sequence"/>
</dbReference>
<keyword evidence="3" id="KW-1185">Reference proteome</keyword>
<name>A0A139HMY5_9PEZI</name>
<accession>A0A139HMY5</accession>
<comment type="caution">
    <text evidence="2">The sequence shown here is derived from an EMBL/GenBank/DDBJ whole genome shotgun (WGS) entry which is preliminary data.</text>
</comment>
<sequence length="829" mass="90517">MASKPLAPGLRTCGLHQPLERTDSSTHCPHCNKPYNNELPPLDRSWSPQPTDSDSAWPIPSMQGLGNAYGGSGHFIYDTPEEAGVNSATADDATPRLPHKNAEGAYLSGLGFPTPGAHLSSFDHGNYDSSSSTMNSAASGGGGGGFGRQKHAFNPMAAERHFNVTTRHQVPQRSANEPIARPESSLSNGTFATQPPADYVWQDRPQSQFNGRSMYEPYNGHGQTYSNTMASSIGQFFPPQQDGASMHIGASPYNTSSYTTLGAGMANMKIGEADLMPSSRALTTINDHGYLYGDRNSDQSRNDSLVSARYGPSAFSLAQDIKMGRAEDPFDRALSRLDTPSKLPNPTLGPARFKDSKMFSTADEIDARSMGSSNGSTPRLAIMPAPKASHPPDWLQLALEGNMSPTIEEAFDALPLIELCRMVHPSMAGVVRVKDIPYGTTRQEMIAFVGRNAQILRQPEGAPYHAVHILMERESGKTMDCFIEVSTPNEAAWVVSQFAKRAERRRPPKVGDRLVEVLYSSQDELMAELFPRAKHVRWSHGQPVVDKTSRNYYAGQKASGFQGFLHSEELVAMTKHALLSERSPFASKSPCRVYEAMITLLYKYPWYDTEHITISERRAIYDCAIGLAKTLINELRRGTNKPTPLQPTSALLQELAVAMLSCPGFTEKQKAAIVSQLYQGNYQSMADGRGVNVQLGGRHEFSFVWPFSALSMLPDADPRLMRYYAGLFRQATSKPTLAERQAAKAAGYEEKPMGNIKVNYGDNAKDLSLAEVAKMEYDEIETMLGRVLARAPPFVHGFSAPVTRRNSGGPGSSSSSSLSGGSIRSAPFM</sequence>
<dbReference type="Gene3D" id="3.30.70.330">
    <property type="match status" value="1"/>
</dbReference>
<protein>
    <recommendedName>
        <fullName evidence="4">RRM domain-containing protein</fullName>
    </recommendedName>
</protein>
<evidence type="ECO:0000256" key="1">
    <source>
        <dbReference type="SAM" id="MobiDB-lite"/>
    </source>
</evidence>
<reference evidence="2 3" key="1">
    <citation type="submission" date="2015-07" db="EMBL/GenBank/DDBJ databases">
        <title>Comparative genomics of the Sigatoka disease complex on banana suggests a link between parallel evolutionary changes in Pseudocercospora fijiensis and Pseudocercospora eumusae and increased virulence on the banana host.</title>
        <authorList>
            <person name="Chang T.-C."/>
            <person name="Salvucci A."/>
            <person name="Crous P.W."/>
            <person name="Stergiopoulos I."/>
        </authorList>
    </citation>
    <scope>NUCLEOTIDE SEQUENCE [LARGE SCALE GENOMIC DNA]</scope>
    <source>
        <strain evidence="2 3">CBS 114824</strain>
    </source>
</reference>
<evidence type="ECO:0000313" key="3">
    <source>
        <dbReference type="Proteomes" id="UP000070133"/>
    </source>
</evidence>
<organism evidence="2 3">
    <name type="scientific">Pseudocercospora eumusae</name>
    <dbReference type="NCBI Taxonomy" id="321146"/>
    <lineage>
        <taxon>Eukaryota</taxon>
        <taxon>Fungi</taxon>
        <taxon>Dikarya</taxon>
        <taxon>Ascomycota</taxon>
        <taxon>Pezizomycotina</taxon>
        <taxon>Dothideomycetes</taxon>
        <taxon>Dothideomycetidae</taxon>
        <taxon>Mycosphaerellales</taxon>
        <taxon>Mycosphaerellaceae</taxon>
        <taxon>Pseudocercospora</taxon>
    </lineage>
</organism>
<proteinExistence type="predicted"/>
<dbReference type="STRING" id="321146.A0A139HMY5"/>
<evidence type="ECO:0008006" key="4">
    <source>
        <dbReference type="Google" id="ProtNLM"/>
    </source>
</evidence>